<feature type="domain" description="IDEAL" evidence="1">
    <location>
        <begin position="136"/>
        <end position="172"/>
    </location>
</feature>
<dbReference type="AlphaFoldDB" id="A0A6G8AWD6"/>
<dbReference type="SMART" id="SM00914">
    <property type="entry name" value="IDEAL"/>
    <property type="match status" value="1"/>
</dbReference>
<name>A0A6G8AWD6_9ENTE</name>
<dbReference type="InterPro" id="IPR014963">
    <property type="entry name" value="UPF0302_N"/>
</dbReference>
<dbReference type="Gene3D" id="3.40.1530.30">
    <property type="entry name" value="Uncharacterised family UPF0302, N-terminal domain"/>
    <property type="match status" value="1"/>
</dbReference>
<dbReference type="Gene3D" id="4.10.810.10">
    <property type="entry name" value="Virus Scaffolding Protein, Chain A"/>
    <property type="match status" value="1"/>
</dbReference>
<reference evidence="2 3" key="1">
    <citation type="submission" date="2020-03" db="EMBL/GenBank/DDBJ databases">
        <title>Vagococcus sp. nov., isolated from beetles.</title>
        <authorList>
            <person name="Hyun D.-W."/>
            <person name="Bae J.-W."/>
        </authorList>
    </citation>
    <scope>NUCLEOTIDE SEQUENCE [LARGE SCALE GENOMIC DNA]</scope>
    <source>
        <strain evidence="2 3">HDW17B</strain>
    </source>
</reference>
<dbReference type="InterPro" id="IPR014957">
    <property type="entry name" value="IDEAL_dom"/>
</dbReference>
<dbReference type="InterPro" id="IPR027393">
    <property type="entry name" value="Virus_scaffolding_prot_C"/>
</dbReference>
<accession>A0A6G8AWD6</accession>
<evidence type="ECO:0000313" key="3">
    <source>
        <dbReference type="Proteomes" id="UP000501747"/>
    </source>
</evidence>
<proteinExistence type="predicted"/>
<dbReference type="PIRSF" id="PIRSF007165">
    <property type="entry name" value="UCP007165"/>
    <property type="match status" value="1"/>
</dbReference>
<dbReference type="InterPro" id="IPR038091">
    <property type="entry name" value="UPF0302_N_sf"/>
</dbReference>
<dbReference type="Proteomes" id="UP000501747">
    <property type="component" value="Chromosome"/>
</dbReference>
<dbReference type="Pfam" id="PF08858">
    <property type="entry name" value="IDEAL"/>
    <property type="match status" value="1"/>
</dbReference>
<dbReference type="Pfam" id="PF08864">
    <property type="entry name" value="UPF0302"/>
    <property type="match status" value="1"/>
</dbReference>
<dbReference type="InterPro" id="IPR011188">
    <property type="entry name" value="UPF0302"/>
</dbReference>
<evidence type="ECO:0000259" key="1">
    <source>
        <dbReference type="SMART" id="SM00914"/>
    </source>
</evidence>
<protein>
    <submittedName>
        <fullName evidence="2">IDEAL domain-containing protein</fullName>
    </submittedName>
</protein>
<organism evidence="2 3">
    <name type="scientific">Vagococcus hydrophili</name>
    <dbReference type="NCBI Taxonomy" id="2714947"/>
    <lineage>
        <taxon>Bacteria</taxon>
        <taxon>Bacillati</taxon>
        <taxon>Bacillota</taxon>
        <taxon>Bacilli</taxon>
        <taxon>Lactobacillales</taxon>
        <taxon>Enterococcaceae</taxon>
        <taxon>Vagococcus</taxon>
    </lineage>
</organism>
<gene>
    <name evidence="2" type="ORF">G7082_12795</name>
</gene>
<keyword evidence="3" id="KW-1185">Reference proteome</keyword>
<dbReference type="KEGG" id="vhy:G7082_12795"/>
<dbReference type="RefSeq" id="WP_166035488.1">
    <property type="nucleotide sequence ID" value="NZ_CP049887.1"/>
</dbReference>
<dbReference type="EMBL" id="CP049887">
    <property type="protein sequence ID" value="QIL49306.1"/>
    <property type="molecule type" value="Genomic_DNA"/>
</dbReference>
<sequence>MIELASKKKFVNWLIQSVSLKKRESYWILNYLLNHEFLLDRVTFVENVLSTPRGLLVTDQSVSGSGLEMVNQGIVIEDPNKIFHDIRLNRKSPLFIGVSFDGMTLSKYYLDVLEENPYQPLDEEAEKEFRLALNSFIEEEERKFKLNILLEKINQALETGNKKEFQKLSKDYQRLKENESL</sequence>
<evidence type="ECO:0000313" key="2">
    <source>
        <dbReference type="EMBL" id="QIL49306.1"/>
    </source>
</evidence>